<keyword evidence="7 11" id="KW-0630">Potassium</keyword>
<reference key="1">
    <citation type="submission" date="2010-11" db="EMBL/GenBank/DDBJ databases">
        <title>The complete genome of Paludibacter propionicigenes DSM 17365.</title>
        <authorList>
            <consortium name="US DOE Joint Genome Institute (JGI-PGF)"/>
            <person name="Lucas S."/>
            <person name="Copeland A."/>
            <person name="Lapidus A."/>
            <person name="Bruce D."/>
            <person name="Goodwin L."/>
            <person name="Pitluck S."/>
            <person name="Kyrpides N."/>
            <person name="Mavromatis K."/>
            <person name="Ivanova N."/>
            <person name="Munk A.C."/>
            <person name="Brettin T."/>
            <person name="Detter J.C."/>
            <person name="Han C."/>
            <person name="Tapia R."/>
            <person name="Land M."/>
            <person name="Hauser L."/>
            <person name="Markowitz V."/>
            <person name="Cheng J.-F."/>
            <person name="Hugenholtz P."/>
            <person name="Woyke T."/>
            <person name="Wu D."/>
            <person name="Gronow S."/>
            <person name="Wellnitz S."/>
            <person name="Brambilla E."/>
            <person name="Klenk H.-P."/>
            <person name="Eisen J.A."/>
        </authorList>
    </citation>
    <scope>NUCLEOTIDE SEQUENCE</scope>
    <source>
        <strain>WB4</strain>
    </source>
</reference>
<dbReference type="eggNOG" id="COG2156">
    <property type="taxonomic scope" value="Bacteria"/>
</dbReference>
<proteinExistence type="inferred from homology"/>
<name>E4T7V2_PALPW</name>
<evidence type="ECO:0000256" key="10">
    <source>
        <dbReference type="ARBA" id="ARBA00023136"/>
    </source>
</evidence>
<feature type="compositionally biased region" description="Polar residues" evidence="12">
    <location>
        <begin position="1"/>
        <end position="10"/>
    </location>
</feature>
<comment type="subunit">
    <text evidence="11">The system is composed of three essential subunits: KdpA, KdpB and KdpC.</text>
</comment>
<dbReference type="RefSeq" id="WP_013446165.1">
    <property type="nucleotide sequence ID" value="NC_014734.1"/>
</dbReference>
<dbReference type="STRING" id="694427.Palpr_2666"/>
<dbReference type="EMBL" id="CP002345">
    <property type="protein sequence ID" value="ADQ80796.1"/>
    <property type="molecule type" value="Genomic_DNA"/>
</dbReference>
<comment type="subcellular location">
    <subcellularLocation>
        <location evidence="11">Cell inner membrane</location>
        <topology evidence="11">Single-pass membrane protein</topology>
    </subcellularLocation>
</comment>
<evidence type="ECO:0000256" key="7">
    <source>
        <dbReference type="ARBA" id="ARBA00022958"/>
    </source>
</evidence>
<dbReference type="PIRSF" id="PIRSF001296">
    <property type="entry name" value="K_ATPase_KdpC"/>
    <property type="match status" value="1"/>
</dbReference>
<keyword evidence="5 11" id="KW-0547">Nucleotide-binding</keyword>
<feature type="region of interest" description="Disordered" evidence="12">
    <location>
        <begin position="1"/>
        <end position="22"/>
    </location>
</feature>
<dbReference type="GO" id="GO:0008556">
    <property type="term" value="F:P-type potassium transmembrane transporter activity"/>
    <property type="evidence" value="ECO:0007669"/>
    <property type="project" value="InterPro"/>
</dbReference>
<dbReference type="HAMAP" id="MF_00276">
    <property type="entry name" value="KdpC"/>
    <property type="match status" value="1"/>
</dbReference>
<dbReference type="GO" id="GO:0005524">
    <property type="term" value="F:ATP binding"/>
    <property type="evidence" value="ECO:0007669"/>
    <property type="project" value="UniProtKB-UniRule"/>
</dbReference>
<dbReference type="GO" id="GO:0005886">
    <property type="term" value="C:plasma membrane"/>
    <property type="evidence" value="ECO:0007669"/>
    <property type="project" value="UniProtKB-SubCell"/>
</dbReference>
<reference evidence="13 14" key="2">
    <citation type="journal article" date="2011" name="Stand. Genomic Sci.">
        <title>Complete genome sequence of Paludibacter propionicigenes type strain (WB4).</title>
        <authorList>
            <person name="Gronow S."/>
            <person name="Munk C."/>
            <person name="Lapidus A."/>
            <person name="Nolan M."/>
            <person name="Lucas S."/>
            <person name="Hammon N."/>
            <person name="Deshpande S."/>
            <person name="Cheng J.F."/>
            <person name="Tapia R."/>
            <person name="Han C."/>
            <person name="Goodwin L."/>
            <person name="Pitluck S."/>
            <person name="Liolios K."/>
            <person name="Ivanova N."/>
            <person name="Mavromatis K."/>
            <person name="Mikhailova N."/>
            <person name="Pati A."/>
            <person name="Chen A."/>
            <person name="Palaniappan K."/>
            <person name="Land M."/>
            <person name="Hauser L."/>
            <person name="Chang Y.J."/>
            <person name="Jeffries C.D."/>
            <person name="Brambilla E."/>
            <person name="Rohde M."/>
            <person name="Goker M."/>
            <person name="Detter J.C."/>
            <person name="Woyke T."/>
            <person name="Bristow J."/>
            <person name="Eisen J.A."/>
            <person name="Markowitz V."/>
            <person name="Hugenholtz P."/>
            <person name="Kyrpides N.C."/>
            <person name="Klenk H.P."/>
        </authorList>
    </citation>
    <scope>NUCLEOTIDE SEQUENCE [LARGE SCALE GENOMIC DNA]</scope>
    <source>
        <strain evidence="14">DSM 17365 / JCM 13257 / WB4</strain>
    </source>
</reference>
<organism evidence="13 14">
    <name type="scientific">Paludibacter propionicigenes (strain DSM 17365 / JCM 13257 / WB4)</name>
    <dbReference type="NCBI Taxonomy" id="694427"/>
    <lineage>
        <taxon>Bacteria</taxon>
        <taxon>Pseudomonadati</taxon>
        <taxon>Bacteroidota</taxon>
        <taxon>Bacteroidia</taxon>
        <taxon>Bacteroidales</taxon>
        <taxon>Paludibacteraceae</taxon>
        <taxon>Paludibacter</taxon>
    </lineage>
</organism>
<keyword evidence="4 11" id="KW-0812">Transmembrane</keyword>
<comment type="similarity">
    <text evidence="11">Belongs to the KdpC family.</text>
</comment>
<evidence type="ECO:0000256" key="2">
    <source>
        <dbReference type="ARBA" id="ARBA00022475"/>
    </source>
</evidence>
<evidence type="ECO:0000256" key="12">
    <source>
        <dbReference type="SAM" id="MobiDB-lite"/>
    </source>
</evidence>
<evidence type="ECO:0000256" key="6">
    <source>
        <dbReference type="ARBA" id="ARBA00022840"/>
    </source>
</evidence>
<gene>
    <name evidence="11" type="primary">kdpC</name>
    <name evidence="13" type="ordered locus">Palpr_2666</name>
</gene>
<dbReference type="PANTHER" id="PTHR30042:SF2">
    <property type="entry name" value="POTASSIUM-TRANSPORTING ATPASE KDPC SUBUNIT"/>
    <property type="match status" value="1"/>
</dbReference>
<sequence length="218" mass="23788">MKQIKNSLETSDNRSNETLNSPLGVRGSMKTFGIALKIFLVFTILTGIVYPLLVTGIAQVVFPHQANGSLILKGNKIIGSELIGQQSDSTIYFTSRPSAIGNNPLPSGGSNYGLTAKKLKDQFVERKNKFIAFNQLDKDVEVPSEMLFASASGLDPHISPEAALLQINRIAKARYFNNTQKQRLKALVAEMTEAPQLGCLGESRVNVLLLNIALDKLQ</sequence>
<dbReference type="AlphaFoldDB" id="E4T7V2"/>
<evidence type="ECO:0000313" key="14">
    <source>
        <dbReference type="Proteomes" id="UP000008718"/>
    </source>
</evidence>
<dbReference type="Proteomes" id="UP000008718">
    <property type="component" value="Chromosome"/>
</dbReference>
<feature type="transmembrane region" description="Helical" evidence="11">
    <location>
        <begin position="38"/>
        <end position="62"/>
    </location>
</feature>
<evidence type="ECO:0000256" key="4">
    <source>
        <dbReference type="ARBA" id="ARBA00022692"/>
    </source>
</evidence>
<evidence type="ECO:0000313" key="13">
    <source>
        <dbReference type="EMBL" id="ADQ80796.1"/>
    </source>
</evidence>
<protein>
    <recommendedName>
        <fullName evidence="11">Potassium-transporting ATPase KdpC subunit</fullName>
    </recommendedName>
    <alternativeName>
        <fullName evidence="11">ATP phosphohydrolase [potassium-transporting] C chain</fullName>
    </alternativeName>
    <alternativeName>
        <fullName evidence="11">Potassium-binding and translocating subunit C</fullName>
    </alternativeName>
    <alternativeName>
        <fullName evidence="11">Potassium-translocating ATPase C chain</fullName>
    </alternativeName>
</protein>
<comment type="function">
    <text evidence="11">Part of the high-affinity ATP-driven potassium transport (or Kdp) system, which catalyzes the hydrolysis of ATP coupled with the electrogenic transport of potassium into the cytoplasm. This subunit acts as a catalytic chaperone that increases the ATP-binding affinity of the ATP-hydrolyzing subunit KdpB by the formation of a transient KdpB/KdpC/ATP ternary complex.</text>
</comment>
<dbReference type="NCBIfam" id="NF001454">
    <property type="entry name" value="PRK00315.1"/>
    <property type="match status" value="1"/>
</dbReference>
<keyword evidence="3 11" id="KW-0633">Potassium transport</keyword>
<dbReference type="Pfam" id="PF02669">
    <property type="entry name" value="KdpC"/>
    <property type="match status" value="1"/>
</dbReference>
<evidence type="ECO:0000256" key="3">
    <source>
        <dbReference type="ARBA" id="ARBA00022538"/>
    </source>
</evidence>
<evidence type="ECO:0000256" key="8">
    <source>
        <dbReference type="ARBA" id="ARBA00022989"/>
    </source>
</evidence>
<evidence type="ECO:0000256" key="1">
    <source>
        <dbReference type="ARBA" id="ARBA00022448"/>
    </source>
</evidence>
<keyword evidence="10 11" id="KW-0472">Membrane</keyword>
<keyword evidence="11" id="KW-0997">Cell inner membrane</keyword>
<keyword evidence="14" id="KW-1185">Reference proteome</keyword>
<dbReference type="NCBIfam" id="TIGR00681">
    <property type="entry name" value="kdpC"/>
    <property type="match status" value="1"/>
</dbReference>
<keyword evidence="13" id="KW-0378">Hydrolase</keyword>
<dbReference type="InterPro" id="IPR003820">
    <property type="entry name" value="KdpC"/>
</dbReference>
<dbReference type="PANTHER" id="PTHR30042">
    <property type="entry name" value="POTASSIUM-TRANSPORTING ATPASE C CHAIN"/>
    <property type="match status" value="1"/>
</dbReference>
<keyword evidence="6 11" id="KW-0067">ATP-binding</keyword>
<keyword evidence="8 11" id="KW-1133">Transmembrane helix</keyword>
<accession>E4T7V2</accession>
<dbReference type="KEGG" id="ppn:Palpr_2666"/>
<evidence type="ECO:0000256" key="5">
    <source>
        <dbReference type="ARBA" id="ARBA00022741"/>
    </source>
</evidence>
<dbReference type="HOGENOM" id="CLU_077094_2_0_10"/>
<keyword evidence="1 11" id="KW-0813">Transport</keyword>
<keyword evidence="9 11" id="KW-0406">Ion transport</keyword>
<evidence type="ECO:0000256" key="11">
    <source>
        <dbReference type="HAMAP-Rule" id="MF_00276"/>
    </source>
</evidence>
<keyword evidence="2 11" id="KW-1003">Cell membrane</keyword>
<evidence type="ECO:0000256" key="9">
    <source>
        <dbReference type="ARBA" id="ARBA00023065"/>
    </source>
</evidence>
<dbReference type="GO" id="GO:0016787">
    <property type="term" value="F:hydrolase activity"/>
    <property type="evidence" value="ECO:0007669"/>
    <property type="project" value="UniProtKB-KW"/>
</dbReference>